<dbReference type="Pfam" id="PF00005">
    <property type="entry name" value="ABC_tran"/>
    <property type="match status" value="1"/>
</dbReference>
<dbReference type="SMART" id="SM00382">
    <property type="entry name" value="AAA"/>
    <property type="match status" value="1"/>
</dbReference>
<accession>A0ABW3UJF0</accession>
<evidence type="ECO:0000256" key="1">
    <source>
        <dbReference type="ARBA" id="ARBA00022448"/>
    </source>
</evidence>
<evidence type="ECO:0000313" key="6">
    <source>
        <dbReference type="EMBL" id="MFD1220427.1"/>
    </source>
</evidence>
<gene>
    <name evidence="6" type="ORF">ACFQ4B_09875</name>
</gene>
<keyword evidence="3 6" id="KW-0067">ATP-binding</keyword>
<reference evidence="7" key="1">
    <citation type="journal article" date="2019" name="Int. J. Syst. Evol. Microbiol.">
        <title>The Global Catalogue of Microorganisms (GCM) 10K type strain sequencing project: providing services to taxonomists for standard genome sequencing and annotation.</title>
        <authorList>
            <consortium name="The Broad Institute Genomics Platform"/>
            <consortium name="The Broad Institute Genome Sequencing Center for Infectious Disease"/>
            <person name="Wu L."/>
            <person name="Ma J."/>
        </authorList>
    </citation>
    <scope>NUCLEOTIDE SEQUENCE [LARGE SCALE GENOMIC DNA]</scope>
    <source>
        <strain evidence="7">CCUG 53270</strain>
    </source>
</reference>
<evidence type="ECO:0000259" key="5">
    <source>
        <dbReference type="PROSITE" id="PS50893"/>
    </source>
</evidence>
<dbReference type="PROSITE" id="PS50893">
    <property type="entry name" value="ABC_TRANSPORTER_2"/>
    <property type="match status" value="1"/>
</dbReference>
<dbReference type="InterPro" id="IPR015854">
    <property type="entry name" value="ABC_transpr_LolD-like"/>
</dbReference>
<dbReference type="CDD" id="cd03255">
    <property type="entry name" value="ABC_MJ0796_LolCDE_FtsE"/>
    <property type="match status" value="1"/>
</dbReference>
<evidence type="ECO:0000256" key="3">
    <source>
        <dbReference type="ARBA" id="ARBA00022840"/>
    </source>
</evidence>
<keyword evidence="2" id="KW-0547">Nucleotide-binding</keyword>
<sequence>MITLTNVRKSFLLDGVESPILHIPHWFVDKGQRIALIGPSGSGKSTLLHLLGGVLAPDSGEMTIASHPLHRYSEAQRDQYRAKQVGYIFQDFHLISSLTAKQNVELVLPREWSKQERESQVNDWFERVGLSHRKQHLPSQLSRGQQQRVAIIRALIHRPPFILADEPTGSLDWEAAGSIMQLLLSLCEEEGSTLVTVTHDLHLAELYPVQVHMGEINMLLRPGQGRPFNGEGGEPIESASLAMA</sequence>
<dbReference type="InterPro" id="IPR003439">
    <property type="entry name" value="ABC_transporter-like_ATP-bd"/>
</dbReference>
<proteinExistence type="predicted"/>
<dbReference type="Gene3D" id="3.40.50.300">
    <property type="entry name" value="P-loop containing nucleotide triphosphate hydrolases"/>
    <property type="match status" value="1"/>
</dbReference>
<evidence type="ECO:0000256" key="2">
    <source>
        <dbReference type="ARBA" id="ARBA00022741"/>
    </source>
</evidence>
<feature type="domain" description="ABC transporter" evidence="5">
    <location>
        <begin position="2"/>
        <end position="241"/>
    </location>
</feature>
<dbReference type="EMBL" id="JBHTLU010000013">
    <property type="protein sequence ID" value="MFD1220427.1"/>
    <property type="molecule type" value="Genomic_DNA"/>
</dbReference>
<organism evidence="6 7">
    <name type="scientific">Paenibacillus vulneris</name>
    <dbReference type="NCBI Taxonomy" id="1133364"/>
    <lineage>
        <taxon>Bacteria</taxon>
        <taxon>Bacillati</taxon>
        <taxon>Bacillota</taxon>
        <taxon>Bacilli</taxon>
        <taxon>Bacillales</taxon>
        <taxon>Paenibacillaceae</taxon>
        <taxon>Paenibacillus</taxon>
    </lineage>
</organism>
<comment type="caution">
    <text evidence="6">The sequence shown here is derived from an EMBL/GenBank/DDBJ whole genome shotgun (WGS) entry which is preliminary data.</text>
</comment>
<dbReference type="RefSeq" id="WP_345587079.1">
    <property type="nucleotide sequence ID" value="NZ_BAABJG010000006.1"/>
</dbReference>
<dbReference type="InterPro" id="IPR027417">
    <property type="entry name" value="P-loop_NTPase"/>
</dbReference>
<keyword evidence="1" id="KW-0813">Transport</keyword>
<keyword evidence="7" id="KW-1185">Reference proteome</keyword>
<evidence type="ECO:0000256" key="4">
    <source>
        <dbReference type="SAM" id="MobiDB-lite"/>
    </source>
</evidence>
<protein>
    <submittedName>
        <fullName evidence="6">ABC transporter ATP-binding protein</fullName>
    </submittedName>
</protein>
<feature type="region of interest" description="Disordered" evidence="4">
    <location>
        <begin position="225"/>
        <end position="244"/>
    </location>
</feature>
<dbReference type="PANTHER" id="PTHR24220">
    <property type="entry name" value="IMPORT ATP-BINDING PROTEIN"/>
    <property type="match status" value="1"/>
</dbReference>
<name>A0ABW3UJF0_9BACL</name>
<dbReference type="SUPFAM" id="SSF52540">
    <property type="entry name" value="P-loop containing nucleoside triphosphate hydrolases"/>
    <property type="match status" value="1"/>
</dbReference>
<dbReference type="InterPro" id="IPR003593">
    <property type="entry name" value="AAA+_ATPase"/>
</dbReference>
<dbReference type="InterPro" id="IPR017911">
    <property type="entry name" value="MacB-like_ATP-bd"/>
</dbReference>
<dbReference type="Proteomes" id="UP001597180">
    <property type="component" value="Unassembled WGS sequence"/>
</dbReference>
<dbReference type="GO" id="GO:0005524">
    <property type="term" value="F:ATP binding"/>
    <property type="evidence" value="ECO:0007669"/>
    <property type="project" value="UniProtKB-KW"/>
</dbReference>
<evidence type="ECO:0000313" key="7">
    <source>
        <dbReference type="Proteomes" id="UP001597180"/>
    </source>
</evidence>